<protein>
    <submittedName>
        <fullName evidence="2">Uncharacterized protein</fullName>
    </submittedName>
</protein>
<organism evidence="2 3">
    <name type="scientific">Microthlaspi erraticum</name>
    <dbReference type="NCBI Taxonomy" id="1685480"/>
    <lineage>
        <taxon>Eukaryota</taxon>
        <taxon>Viridiplantae</taxon>
        <taxon>Streptophyta</taxon>
        <taxon>Embryophyta</taxon>
        <taxon>Tracheophyta</taxon>
        <taxon>Spermatophyta</taxon>
        <taxon>Magnoliopsida</taxon>
        <taxon>eudicotyledons</taxon>
        <taxon>Gunneridae</taxon>
        <taxon>Pentapetalae</taxon>
        <taxon>rosids</taxon>
        <taxon>malvids</taxon>
        <taxon>Brassicales</taxon>
        <taxon>Brassicaceae</taxon>
        <taxon>Coluteocarpeae</taxon>
        <taxon>Microthlaspi</taxon>
    </lineage>
</organism>
<accession>A0A6D2JML3</accession>
<evidence type="ECO:0000313" key="2">
    <source>
        <dbReference type="EMBL" id="CAA7042317.1"/>
    </source>
</evidence>
<sequence length="190" mass="21494">MVRNKTNVVRKKKKTCPADDEPEYIRTQQPEVHGQETQQVDDDDPMEDAPLLISGTGGVQDDDGENEEDPEGELAGEVPEVPVRKRQRGPTRMKKLAKHPNNRERVEFNAMREPIGPGSVKLSSYLGPLVREHVPVTLGDWRKISEELKTVLWKSIQLFKPLNNATNHNRPLPQTPHPQPQPQRLNQSGP</sequence>
<feature type="compositionally biased region" description="Basic residues" evidence="1">
    <location>
        <begin position="84"/>
        <end position="100"/>
    </location>
</feature>
<dbReference type="Proteomes" id="UP000467841">
    <property type="component" value="Unassembled WGS sequence"/>
</dbReference>
<feature type="compositionally biased region" description="Polar residues" evidence="1">
    <location>
        <begin position="26"/>
        <end position="38"/>
    </location>
</feature>
<proteinExistence type="predicted"/>
<keyword evidence="3" id="KW-1185">Reference proteome</keyword>
<gene>
    <name evidence="2" type="ORF">MERR_LOCUS29552</name>
</gene>
<comment type="caution">
    <text evidence="2">The sequence shown here is derived from an EMBL/GenBank/DDBJ whole genome shotgun (WGS) entry which is preliminary data.</text>
</comment>
<dbReference type="OrthoDB" id="1730237at2759"/>
<feature type="compositionally biased region" description="Acidic residues" evidence="1">
    <location>
        <begin position="60"/>
        <end position="74"/>
    </location>
</feature>
<feature type="region of interest" description="Disordered" evidence="1">
    <location>
        <begin position="1"/>
        <end position="107"/>
    </location>
</feature>
<evidence type="ECO:0000313" key="3">
    <source>
        <dbReference type="Proteomes" id="UP000467841"/>
    </source>
</evidence>
<feature type="region of interest" description="Disordered" evidence="1">
    <location>
        <begin position="163"/>
        <end position="190"/>
    </location>
</feature>
<evidence type="ECO:0000256" key="1">
    <source>
        <dbReference type="SAM" id="MobiDB-lite"/>
    </source>
</evidence>
<dbReference type="AlphaFoldDB" id="A0A6D2JML3"/>
<dbReference type="EMBL" id="CACVBM020001266">
    <property type="protein sequence ID" value="CAA7042317.1"/>
    <property type="molecule type" value="Genomic_DNA"/>
</dbReference>
<reference evidence="2" key="1">
    <citation type="submission" date="2020-01" db="EMBL/GenBank/DDBJ databases">
        <authorList>
            <person name="Mishra B."/>
        </authorList>
    </citation>
    <scope>NUCLEOTIDE SEQUENCE [LARGE SCALE GENOMIC DNA]</scope>
</reference>
<name>A0A6D2JML3_9BRAS</name>